<proteinExistence type="predicted"/>
<sequence length="113" mass="12778">MADPKFLIDQYQDERFLAVLDWLRNNFRNPLINPNDSLDDVQLVPDLMIHQGDTEDSASAIDGSLSDEIPALSYELFFELDDMGDPVLFETGCDSMCAEDFESIGQHDLSEDD</sequence>
<evidence type="ECO:0000313" key="2">
    <source>
        <dbReference type="Proteomes" id="UP001175271"/>
    </source>
</evidence>
<accession>A0AA39GXI9</accession>
<organism evidence="1 2">
    <name type="scientific">Steinernema hermaphroditum</name>
    <dbReference type="NCBI Taxonomy" id="289476"/>
    <lineage>
        <taxon>Eukaryota</taxon>
        <taxon>Metazoa</taxon>
        <taxon>Ecdysozoa</taxon>
        <taxon>Nematoda</taxon>
        <taxon>Chromadorea</taxon>
        <taxon>Rhabditida</taxon>
        <taxon>Tylenchina</taxon>
        <taxon>Panagrolaimomorpha</taxon>
        <taxon>Strongyloidoidea</taxon>
        <taxon>Steinernematidae</taxon>
        <taxon>Steinernema</taxon>
    </lineage>
</organism>
<comment type="caution">
    <text evidence="1">The sequence shown here is derived from an EMBL/GenBank/DDBJ whole genome shotgun (WGS) entry which is preliminary data.</text>
</comment>
<dbReference type="AlphaFoldDB" id="A0AA39GXI9"/>
<dbReference type="Proteomes" id="UP001175271">
    <property type="component" value="Unassembled WGS sequence"/>
</dbReference>
<evidence type="ECO:0000313" key="1">
    <source>
        <dbReference type="EMBL" id="KAK0394588.1"/>
    </source>
</evidence>
<dbReference type="EMBL" id="JAUCMV010000005">
    <property type="protein sequence ID" value="KAK0394588.1"/>
    <property type="molecule type" value="Genomic_DNA"/>
</dbReference>
<gene>
    <name evidence="1" type="ORF">QR680_000821</name>
</gene>
<keyword evidence="2" id="KW-1185">Reference proteome</keyword>
<name>A0AA39GXI9_9BILA</name>
<protein>
    <submittedName>
        <fullName evidence="1">Uncharacterized protein</fullName>
    </submittedName>
</protein>
<reference evidence="1" key="1">
    <citation type="submission" date="2023-06" db="EMBL/GenBank/DDBJ databases">
        <title>Genomic analysis of the entomopathogenic nematode Steinernema hermaphroditum.</title>
        <authorList>
            <person name="Schwarz E.M."/>
            <person name="Heppert J.K."/>
            <person name="Baniya A."/>
            <person name="Schwartz H.T."/>
            <person name="Tan C.-H."/>
            <person name="Antoshechkin I."/>
            <person name="Sternberg P.W."/>
            <person name="Goodrich-Blair H."/>
            <person name="Dillman A.R."/>
        </authorList>
    </citation>
    <scope>NUCLEOTIDE SEQUENCE</scope>
    <source>
        <strain evidence="1">PS9179</strain>
        <tissue evidence="1">Whole animal</tissue>
    </source>
</reference>